<name>A0ACC0KYU8_CHOFU</name>
<reference evidence="1 2" key="1">
    <citation type="journal article" date="2022" name="Genome Biol. Evol.">
        <title>The Spruce Budworm Genome: Reconstructing the Evolutionary History of Antifreeze Proteins.</title>
        <authorList>
            <person name="Beliveau C."/>
            <person name="Gagne P."/>
            <person name="Picq S."/>
            <person name="Vernygora O."/>
            <person name="Keeling C.I."/>
            <person name="Pinkney K."/>
            <person name="Doucet D."/>
            <person name="Wen F."/>
            <person name="Johnston J.S."/>
            <person name="Maaroufi H."/>
            <person name="Boyle B."/>
            <person name="Laroche J."/>
            <person name="Dewar K."/>
            <person name="Juretic N."/>
            <person name="Blackburn G."/>
            <person name="Nisole A."/>
            <person name="Brunet B."/>
            <person name="Brandao M."/>
            <person name="Lumley L."/>
            <person name="Duan J."/>
            <person name="Quan G."/>
            <person name="Lucarotti C.J."/>
            <person name="Roe A.D."/>
            <person name="Sperling F.A.H."/>
            <person name="Levesque R.C."/>
            <person name="Cusson M."/>
        </authorList>
    </citation>
    <scope>NUCLEOTIDE SEQUENCE [LARGE SCALE GENOMIC DNA]</scope>
    <source>
        <strain evidence="1">Glfc:IPQL:Cfum</strain>
    </source>
</reference>
<comment type="caution">
    <text evidence="1">The sequence shown here is derived from an EMBL/GenBank/DDBJ whole genome shotgun (WGS) entry which is preliminary data.</text>
</comment>
<evidence type="ECO:0000313" key="1">
    <source>
        <dbReference type="EMBL" id="KAI8441271.1"/>
    </source>
</evidence>
<dbReference type="EMBL" id="CM046127">
    <property type="protein sequence ID" value="KAI8441271.1"/>
    <property type="molecule type" value="Genomic_DNA"/>
</dbReference>
<dbReference type="Proteomes" id="UP001064048">
    <property type="component" value="Chromosome 27"/>
</dbReference>
<accession>A0ACC0KYU8</accession>
<evidence type="ECO:0000313" key="2">
    <source>
        <dbReference type="Proteomes" id="UP001064048"/>
    </source>
</evidence>
<sequence length="514" mass="59047">MDFLSPTFSTIAATAVILVATKIYFYSKKKLSYWSDRGVNQLSDSHWLFGDFKDGILFRTAPGSHLGEIYKKAKDDWKVLGFYIFHKPCLMLRDPDVIKQILIRDFDNFADRNFAGTQEKDSIGMRNLFGIRNPAWKYLRQKISPTLTKAKLKQMLPLMLETGEPMLEYLEKQNVKNGVKTVDAQELSYKYATDLIANVALGTKMDSFNRPNAEFTQAVSEFFHGFKRMVALVTVFFMPELVDWIGSPMLFNSKFVRKVFWSAVEEREKTGEKRGDYIDTIVQLKNGEQNPLYRFEGENLLFQSGTFFSGFESSSTTASFTLMELAKHKEYQERARDDIKRAIKEHGWTYEAFKTMKYLDQCIYEGVRLHPPVSTIDRRAKEDYKLPGTDIVIEKGTAIYISLYGLQEDPKYFPDPKVFNPARFDDDEKVSDAYVAFGAGPRMCVGMKAGQVHAKVIISMILSQYEVTYKEDKLALDPRSTFTAAMEGINMEFRPLEKHEGQFEVKTVRPGEAL</sequence>
<organism evidence="1 2">
    <name type="scientific">Choristoneura fumiferana</name>
    <name type="common">Spruce budworm moth</name>
    <name type="synonym">Archips fumiferana</name>
    <dbReference type="NCBI Taxonomy" id="7141"/>
    <lineage>
        <taxon>Eukaryota</taxon>
        <taxon>Metazoa</taxon>
        <taxon>Ecdysozoa</taxon>
        <taxon>Arthropoda</taxon>
        <taxon>Hexapoda</taxon>
        <taxon>Insecta</taxon>
        <taxon>Pterygota</taxon>
        <taxon>Neoptera</taxon>
        <taxon>Endopterygota</taxon>
        <taxon>Lepidoptera</taxon>
        <taxon>Glossata</taxon>
        <taxon>Ditrysia</taxon>
        <taxon>Tortricoidea</taxon>
        <taxon>Tortricidae</taxon>
        <taxon>Tortricinae</taxon>
        <taxon>Choristoneura</taxon>
    </lineage>
</organism>
<keyword evidence="2" id="KW-1185">Reference proteome</keyword>
<proteinExistence type="predicted"/>
<gene>
    <name evidence="1" type="ORF">MSG28_014910</name>
</gene>
<protein>
    <submittedName>
        <fullName evidence="1">Uncharacterized protein</fullName>
    </submittedName>
</protein>